<proteinExistence type="predicted"/>
<feature type="chain" id="PRO_5039033982" description="Glycoside-hydrolase family GH114 TIM-barrel domain-containing protein" evidence="1">
    <location>
        <begin position="22"/>
        <end position="262"/>
    </location>
</feature>
<dbReference type="Proteomes" id="UP000285317">
    <property type="component" value="Chromosome"/>
</dbReference>
<keyword evidence="1" id="KW-0732">Signal</keyword>
<evidence type="ECO:0000259" key="2">
    <source>
        <dbReference type="Pfam" id="PF03537"/>
    </source>
</evidence>
<dbReference type="SUPFAM" id="SSF51445">
    <property type="entry name" value="(Trans)glycosidases"/>
    <property type="match status" value="1"/>
</dbReference>
<evidence type="ECO:0000313" key="4">
    <source>
        <dbReference type="Proteomes" id="UP000285317"/>
    </source>
</evidence>
<dbReference type="KEGG" id="rfs:C1I64_00190"/>
<dbReference type="EMBL" id="CP028137">
    <property type="protein sequence ID" value="AZZ50626.1"/>
    <property type="molecule type" value="Genomic_DNA"/>
</dbReference>
<reference evidence="4" key="1">
    <citation type="submission" date="2018-03" db="EMBL/GenBank/DDBJ databases">
        <title>Bacteriophage NCPPB3778 and a type I-E CRISPR drive the evolution of the US Biological Select Agent, Rathayibacter toxicus.</title>
        <authorList>
            <person name="Davis E.W.II."/>
            <person name="Tabima J.F."/>
            <person name="Weisberg A.J."/>
            <person name="Dantas Lopes L."/>
            <person name="Wiseman M.S."/>
            <person name="Wiseman M.S."/>
            <person name="Pupko T."/>
            <person name="Belcher M.S."/>
            <person name="Sechler A.J."/>
            <person name="Tancos M.A."/>
            <person name="Schroeder B.K."/>
            <person name="Murray T.D."/>
            <person name="Luster D.G."/>
            <person name="Schneider W.L."/>
            <person name="Rogers E."/>
            <person name="Andreote F.D."/>
            <person name="Grunwald N.J."/>
            <person name="Putnam M.L."/>
            <person name="Chang J.H."/>
        </authorList>
    </citation>
    <scope>NUCLEOTIDE SEQUENCE [LARGE SCALE GENOMIC DNA]</scope>
    <source>
        <strain evidence="4">DSM 15932</strain>
    </source>
</reference>
<dbReference type="PANTHER" id="PTHR35273">
    <property type="entry name" value="ALPHA-1,4 POLYGALACTOSAMINIDASE, PUTATIVE (AFU_ORTHOLOGUE AFUA_3G07890)-RELATED"/>
    <property type="match status" value="1"/>
</dbReference>
<dbReference type="InterPro" id="IPR013785">
    <property type="entry name" value="Aldolase_TIM"/>
</dbReference>
<name>A0A3Q9UPU4_9MICO</name>
<protein>
    <recommendedName>
        <fullName evidence="2">Glycoside-hydrolase family GH114 TIM-barrel domain-containing protein</fullName>
    </recommendedName>
</protein>
<evidence type="ECO:0000256" key="1">
    <source>
        <dbReference type="SAM" id="SignalP"/>
    </source>
</evidence>
<dbReference type="PANTHER" id="PTHR35273:SF2">
    <property type="entry name" value="ALPHA-GALACTOSIDASE"/>
    <property type="match status" value="1"/>
</dbReference>
<feature type="domain" description="Glycoside-hydrolase family GH114 TIM-barrel" evidence="2">
    <location>
        <begin position="30"/>
        <end position="249"/>
    </location>
</feature>
<dbReference type="InterPro" id="IPR017853">
    <property type="entry name" value="GH"/>
</dbReference>
<feature type="signal peptide" evidence="1">
    <location>
        <begin position="1"/>
        <end position="21"/>
    </location>
</feature>
<sequence>MCCLAATALLLAGCAATVGQPAPPPAGAGFDYQLGGSYPPADGVDLVVRDREAEPAPGVYSVCYVNAFQTQPGEEAAWASRPELLLRDAAGEPVTDPDWPDETLLDVSTEAKREALLEVVGPWLEGCAESGFDAVEADNLDSATRSEGLLTDDDTAAFARDLVDAAHRAGLAIGQKNAAERAEEMRGLGFDFAITEECEVFTECDAYTDVYGERVYEVEYTDVDDADAVFARACARGDGVGVLLRDRDLLTPGDEGYVSERC</sequence>
<gene>
    <name evidence="3" type="ORF">C1I64_00190</name>
</gene>
<dbReference type="AlphaFoldDB" id="A0A3Q9UPU4"/>
<organism evidence="3 4">
    <name type="scientific">Rathayibacter festucae DSM 15932</name>
    <dbReference type="NCBI Taxonomy" id="1328866"/>
    <lineage>
        <taxon>Bacteria</taxon>
        <taxon>Bacillati</taxon>
        <taxon>Actinomycetota</taxon>
        <taxon>Actinomycetes</taxon>
        <taxon>Micrococcales</taxon>
        <taxon>Microbacteriaceae</taxon>
        <taxon>Rathayibacter</taxon>
    </lineage>
</organism>
<dbReference type="RefSeq" id="WP_127885847.1">
    <property type="nucleotide sequence ID" value="NZ_CP028137.1"/>
</dbReference>
<evidence type="ECO:0000313" key="3">
    <source>
        <dbReference type="EMBL" id="AZZ50626.1"/>
    </source>
</evidence>
<accession>A0A3Q9UPU4</accession>
<dbReference type="InterPro" id="IPR004352">
    <property type="entry name" value="GH114_TIM-barrel"/>
</dbReference>
<dbReference type="Gene3D" id="3.20.20.70">
    <property type="entry name" value="Aldolase class I"/>
    <property type="match status" value="1"/>
</dbReference>
<dbReference type="Pfam" id="PF03537">
    <property type="entry name" value="Glyco_hydro_114"/>
    <property type="match status" value="1"/>
</dbReference>